<proteinExistence type="inferred from homology"/>
<dbReference type="PANTHER" id="PTHR33347:SF1">
    <property type="entry name" value="PROTEIN SOB FIVE-LIKE 5"/>
    <property type="match status" value="1"/>
</dbReference>
<organism evidence="8 9">
    <name type="scientific">Colocasia esculenta</name>
    <name type="common">Wild taro</name>
    <name type="synonym">Arum esculentum</name>
    <dbReference type="NCBI Taxonomy" id="4460"/>
    <lineage>
        <taxon>Eukaryota</taxon>
        <taxon>Viridiplantae</taxon>
        <taxon>Streptophyta</taxon>
        <taxon>Embryophyta</taxon>
        <taxon>Tracheophyta</taxon>
        <taxon>Spermatophyta</taxon>
        <taxon>Magnoliopsida</taxon>
        <taxon>Liliopsida</taxon>
        <taxon>Araceae</taxon>
        <taxon>Aroideae</taxon>
        <taxon>Colocasieae</taxon>
        <taxon>Colocasia</taxon>
    </lineage>
</organism>
<dbReference type="AlphaFoldDB" id="A0A843USK8"/>
<keyword evidence="3" id="KW-0203">Cytokinin biosynthesis</keyword>
<feature type="region of interest" description="Disordered" evidence="7">
    <location>
        <begin position="33"/>
        <end position="122"/>
    </location>
</feature>
<comment type="caution">
    <text evidence="8">The sequence shown here is derived from an EMBL/GenBank/DDBJ whole genome shotgun (WGS) entry which is preliminary data.</text>
</comment>
<dbReference type="GO" id="GO:0009736">
    <property type="term" value="P:cytokinin-activated signaling pathway"/>
    <property type="evidence" value="ECO:0007669"/>
    <property type="project" value="UniProtKB-KW"/>
</dbReference>
<name>A0A843USK8_COLES</name>
<feature type="compositionally biased region" description="Low complexity" evidence="7">
    <location>
        <begin position="141"/>
        <end position="155"/>
    </location>
</feature>
<dbReference type="PANTHER" id="PTHR33347">
    <property type="entry name" value="OSJNBA0091C07.3 PROTEIN"/>
    <property type="match status" value="1"/>
</dbReference>
<keyword evidence="5" id="KW-0539">Nucleus</keyword>
<feature type="compositionally biased region" description="Low complexity" evidence="7">
    <location>
        <begin position="58"/>
        <end position="68"/>
    </location>
</feature>
<dbReference type="GO" id="GO:0009691">
    <property type="term" value="P:cytokinin biosynthetic process"/>
    <property type="evidence" value="ECO:0007669"/>
    <property type="project" value="UniProtKB-KW"/>
</dbReference>
<protein>
    <submittedName>
        <fullName evidence="8">Uncharacterized protein</fullName>
    </submittedName>
</protein>
<evidence type="ECO:0000256" key="2">
    <source>
        <dbReference type="ARBA" id="ARBA00022490"/>
    </source>
</evidence>
<reference evidence="8" key="1">
    <citation type="submission" date="2017-07" db="EMBL/GenBank/DDBJ databases">
        <title>Taro Niue Genome Assembly and Annotation.</title>
        <authorList>
            <person name="Atibalentja N."/>
            <person name="Keating K."/>
            <person name="Fields C.J."/>
        </authorList>
    </citation>
    <scope>NUCLEOTIDE SEQUENCE</scope>
    <source>
        <strain evidence="8">Niue_2</strain>
        <tissue evidence="8">Leaf</tissue>
    </source>
</reference>
<accession>A0A843USK8</accession>
<sequence length="174" mass="18396">MEMGGMEWETSECSSGCDSGWTMYLAAGHSCEDAAAATPRRAGEGPRGEEDDDDDESLSMASDASSGPPHALDGSHDYNGRSYSASSPPSIGAAPRSNAGKRRRAEKQQLRMQEQASGYDCLDDTASSPFFIGLAKESFDLSNGDSCSRSGSSRASLEEAPEFSCGFSETHLKV</sequence>
<evidence type="ECO:0000256" key="7">
    <source>
        <dbReference type="SAM" id="MobiDB-lite"/>
    </source>
</evidence>
<evidence type="ECO:0000256" key="6">
    <source>
        <dbReference type="ARBA" id="ARBA00024199"/>
    </source>
</evidence>
<dbReference type="GO" id="GO:0005737">
    <property type="term" value="C:cytoplasm"/>
    <property type="evidence" value="ECO:0007669"/>
    <property type="project" value="UniProtKB-SubCell"/>
</dbReference>
<evidence type="ECO:0000313" key="8">
    <source>
        <dbReference type="EMBL" id="MQL82769.1"/>
    </source>
</evidence>
<dbReference type="Proteomes" id="UP000652761">
    <property type="component" value="Unassembled WGS sequence"/>
</dbReference>
<dbReference type="OrthoDB" id="759087at2759"/>
<dbReference type="InterPro" id="IPR044670">
    <property type="entry name" value="SOFL"/>
</dbReference>
<evidence type="ECO:0000256" key="5">
    <source>
        <dbReference type="ARBA" id="ARBA00023242"/>
    </source>
</evidence>
<evidence type="ECO:0000256" key="3">
    <source>
        <dbReference type="ARBA" id="ARBA00022712"/>
    </source>
</evidence>
<evidence type="ECO:0000256" key="4">
    <source>
        <dbReference type="ARBA" id="ARBA00022864"/>
    </source>
</evidence>
<keyword evidence="4" id="KW-0932">Cytokinin signaling pathway</keyword>
<dbReference type="EMBL" id="NMUH01000652">
    <property type="protein sequence ID" value="MQL82769.1"/>
    <property type="molecule type" value="Genomic_DNA"/>
</dbReference>
<evidence type="ECO:0000313" key="9">
    <source>
        <dbReference type="Proteomes" id="UP000652761"/>
    </source>
</evidence>
<feature type="compositionally biased region" description="Low complexity" evidence="7">
    <location>
        <begin position="82"/>
        <end position="97"/>
    </location>
</feature>
<keyword evidence="9" id="KW-1185">Reference proteome</keyword>
<gene>
    <name evidence="8" type="ORF">Taro_015231</name>
</gene>
<comment type="subcellular location">
    <subcellularLocation>
        <location evidence="1">Cytoplasm</location>
    </subcellularLocation>
</comment>
<keyword evidence="2" id="KW-0963">Cytoplasm</keyword>
<comment type="similarity">
    <text evidence="6">Belongs to the SOFL plant protein family.</text>
</comment>
<feature type="region of interest" description="Disordered" evidence="7">
    <location>
        <begin position="141"/>
        <end position="160"/>
    </location>
</feature>
<evidence type="ECO:0000256" key="1">
    <source>
        <dbReference type="ARBA" id="ARBA00004496"/>
    </source>
</evidence>